<evidence type="ECO:0000313" key="3">
    <source>
        <dbReference type="EMBL" id="CAD6257814.1"/>
    </source>
</evidence>
<organism evidence="2 4">
    <name type="scientific">Miscanthus lutarioriparius</name>
    <dbReference type="NCBI Taxonomy" id="422564"/>
    <lineage>
        <taxon>Eukaryota</taxon>
        <taxon>Viridiplantae</taxon>
        <taxon>Streptophyta</taxon>
        <taxon>Embryophyta</taxon>
        <taxon>Tracheophyta</taxon>
        <taxon>Spermatophyta</taxon>
        <taxon>Magnoliopsida</taxon>
        <taxon>Liliopsida</taxon>
        <taxon>Poales</taxon>
        <taxon>Poaceae</taxon>
        <taxon>PACMAD clade</taxon>
        <taxon>Panicoideae</taxon>
        <taxon>Andropogonodae</taxon>
        <taxon>Andropogoneae</taxon>
        <taxon>Saccharinae</taxon>
        <taxon>Miscanthus</taxon>
    </lineage>
</organism>
<dbReference type="SUPFAM" id="SSF56219">
    <property type="entry name" value="DNase I-like"/>
    <property type="match status" value="1"/>
</dbReference>
<dbReference type="GO" id="GO:0034485">
    <property type="term" value="F:phosphatidylinositol-3,4,5-trisphosphate 5-phosphatase activity"/>
    <property type="evidence" value="ECO:0007669"/>
    <property type="project" value="TreeGrafter"/>
</dbReference>
<proteinExistence type="predicted"/>
<dbReference type="EMBL" id="CAJGYO010000010">
    <property type="protein sequence ID" value="CAD6257794.1"/>
    <property type="molecule type" value="Genomic_DNA"/>
</dbReference>
<dbReference type="OrthoDB" id="62798at2759"/>
<dbReference type="EMBL" id="CAJGYO010000010">
    <property type="protein sequence ID" value="CAD6257814.1"/>
    <property type="molecule type" value="Genomic_DNA"/>
</dbReference>
<dbReference type="GO" id="GO:0046856">
    <property type="term" value="P:phosphatidylinositol dephosphorylation"/>
    <property type="evidence" value="ECO:0007669"/>
    <property type="project" value="TreeGrafter"/>
</dbReference>
<protein>
    <submittedName>
        <fullName evidence="2">Uncharacterized protein</fullName>
    </submittedName>
</protein>
<dbReference type="Gene3D" id="3.60.10.10">
    <property type="entry name" value="Endonuclease/exonuclease/phosphatase"/>
    <property type="match status" value="1"/>
</dbReference>
<keyword evidence="1" id="KW-0378">Hydrolase</keyword>
<comment type="caution">
    <text evidence="2">The sequence shown here is derived from an EMBL/GenBank/DDBJ whole genome shotgun (WGS) entry which is preliminary data.</text>
</comment>
<evidence type="ECO:0000313" key="4">
    <source>
        <dbReference type="Proteomes" id="UP000604825"/>
    </source>
</evidence>
<reference evidence="2" key="1">
    <citation type="submission" date="2020-10" db="EMBL/GenBank/DDBJ databases">
        <authorList>
            <person name="Han B."/>
            <person name="Lu T."/>
            <person name="Zhao Q."/>
            <person name="Huang X."/>
            <person name="Zhao Y."/>
        </authorList>
    </citation>
    <scope>NUCLEOTIDE SEQUENCE</scope>
</reference>
<evidence type="ECO:0000313" key="2">
    <source>
        <dbReference type="EMBL" id="CAD6257794.1"/>
    </source>
</evidence>
<dbReference type="GO" id="GO:0004445">
    <property type="term" value="F:inositol-polyphosphate 5-phosphatase activity"/>
    <property type="evidence" value="ECO:0007669"/>
    <property type="project" value="InterPro"/>
</dbReference>
<dbReference type="AlphaFoldDB" id="A0A811QJQ1"/>
<gene>
    <name evidence="2" type="ORF">NCGR_LOCUS41278</name>
    <name evidence="3" type="ORF">NCGR_LOCUS41297</name>
</gene>
<sequence length="185" mass="20709">MGCRLFSRPGIVPVSQLDYAISRNRGHFWLIFASTWNVGGKSPRGLNLDEWLHSSPPADIYVLGFQEIVPLNAGNVLGTEDNLPAKKSVSLVRRTLNKNPGSCCYGGYRTPSPVPDPVVEQDADFEGSSRRQDSLSYLHRRSFNLSRSLRVEGNHMLPHPRLDRRFSVCDPVSLGCRQHCFSLLT</sequence>
<keyword evidence="4" id="KW-1185">Reference proteome</keyword>
<dbReference type="GO" id="GO:0004439">
    <property type="term" value="F:phosphatidylinositol-4,5-bisphosphate 5-phosphatase activity"/>
    <property type="evidence" value="ECO:0007669"/>
    <property type="project" value="TreeGrafter"/>
</dbReference>
<dbReference type="InterPro" id="IPR036691">
    <property type="entry name" value="Endo/exonu/phosph_ase_sf"/>
</dbReference>
<dbReference type="Proteomes" id="UP000604825">
    <property type="component" value="Unassembled WGS sequence"/>
</dbReference>
<dbReference type="PANTHER" id="PTHR45666:SF8">
    <property type="entry name" value="OS03G0793600 PROTEIN"/>
    <property type="match status" value="1"/>
</dbReference>
<evidence type="ECO:0000256" key="1">
    <source>
        <dbReference type="ARBA" id="ARBA00022801"/>
    </source>
</evidence>
<name>A0A811QJQ1_9POAL</name>
<dbReference type="InterPro" id="IPR045849">
    <property type="entry name" value="IP5P_plant"/>
</dbReference>
<accession>A0A811QJQ1</accession>
<dbReference type="PANTHER" id="PTHR45666">
    <property type="entry name" value="TYPE IV INOSITOL POLYPHOSPHATE 5-PHOSPHATASE 9"/>
    <property type="match status" value="1"/>
</dbReference>